<evidence type="ECO:0000256" key="6">
    <source>
        <dbReference type="ARBA" id="ARBA00023136"/>
    </source>
</evidence>
<comment type="subcellular location">
    <subcellularLocation>
        <location evidence="1">Cell membrane</location>
        <topology evidence="1">Multi-pass membrane protein</topology>
    </subcellularLocation>
</comment>
<dbReference type="EMBL" id="JAPOHD010000009">
    <property type="protein sequence ID" value="MCY1719687.1"/>
    <property type="molecule type" value="Genomic_DNA"/>
</dbReference>
<feature type="transmembrane region" description="Helical" evidence="7">
    <location>
        <begin position="35"/>
        <end position="59"/>
    </location>
</feature>
<sequence length="141" mass="15214">MNTTLLQLAARAIRIMMLVISVFVLLRGHNQPGGGFIGGLLAGGGIVIYVIAFHTHQLLSKTLRAMAPLRVIGLVLALGSGVLGMVLGKSFLHAQWFNLNIPLLGTLHMGTPLLFDIGVYLAVTGVMVMVILLLMEDRKWN</sequence>
<dbReference type="AlphaFoldDB" id="A0A9X3F4I1"/>
<dbReference type="Pfam" id="PF04039">
    <property type="entry name" value="MnhB"/>
    <property type="match status" value="1"/>
</dbReference>
<evidence type="ECO:0000313" key="9">
    <source>
        <dbReference type="EMBL" id="MCY1719687.1"/>
    </source>
</evidence>
<dbReference type="InterPro" id="IPR050622">
    <property type="entry name" value="CPA3_antiporter_subunitB"/>
</dbReference>
<evidence type="ECO:0000256" key="3">
    <source>
        <dbReference type="ARBA" id="ARBA00022475"/>
    </source>
</evidence>
<evidence type="ECO:0000256" key="2">
    <source>
        <dbReference type="ARBA" id="ARBA00009425"/>
    </source>
</evidence>
<evidence type="ECO:0000313" key="10">
    <source>
        <dbReference type="Proteomes" id="UP001145087"/>
    </source>
</evidence>
<keyword evidence="10" id="KW-1185">Reference proteome</keyword>
<comment type="caution">
    <text evidence="9">The sequence shown here is derived from an EMBL/GenBank/DDBJ whole genome shotgun (WGS) entry which is preliminary data.</text>
</comment>
<evidence type="ECO:0000256" key="1">
    <source>
        <dbReference type="ARBA" id="ARBA00004651"/>
    </source>
</evidence>
<dbReference type="Proteomes" id="UP001145087">
    <property type="component" value="Unassembled WGS sequence"/>
</dbReference>
<organism evidence="9 10">
    <name type="scientific">Draconibacterium aestuarii</name>
    <dbReference type="NCBI Taxonomy" id="2998507"/>
    <lineage>
        <taxon>Bacteria</taxon>
        <taxon>Pseudomonadati</taxon>
        <taxon>Bacteroidota</taxon>
        <taxon>Bacteroidia</taxon>
        <taxon>Marinilabiliales</taxon>
        <taxon>Prolixibacteraceae</taxon>
        <taxon>Draconibacterium</taxon>
    </lineage>
</organism>
<keyword evidence="6 7" id="KW-0472">Membrane</keyword>
<feature type="domain" description="Na+/H+ antiporter MnhB subunit-related protein" evidence="8">
    <location>
        <begin position="6"/>
        <end position="128"/>
    </location>
</feature>
<feature type="transmembrane region" description="Helical" evidence="7">
    <location>
        <begin position="12"/>
        <end position="29"/>
    </location>
</feature>
<dbReference type="RefSeq" id="WP_343332024.1">
    <property type="nucleotide sequence ID" value="NZ_JAPOHD010000009.1"/>
</dbReference>
<feature type="transmembrane region" description="Helical" evidence="7">
    <location>
        <begin position="112"/>
        <end position="135"/>
    </location>
</feature>
<protein>
    <recommendedName>
        <fullName evidence="8">Na+/H+ antiporter MnhB subunit-related protein domain-containing protein</fullName>
    </recommendedName>
</protein>
<accession>A0A9X3F4I1</accession>
<evidence type="ECO:0000256" key="4">
    <source>
        <dbReference type="ARBA" id="ARBA00022692"/>
    </source>
</evidence>
<evidence type="ECO:0000256" key="5">
    <source>
        <dbReference type="ARBA" id="ARBA00022989"/>
    </source>
</evidence>
<comment type="similarity">
    <text evidence="2">Belongs to the CPA3 antiporters (TC 2.A.63) subunit B family.</text>
</comment>
<dbReference type="GO" id="GO:0005886">
    <property type="term" value="C:plasma membrane"/>
    <property type="evidence" value="ECO:0007669"/>
    <property type="project" value="UniProtKB-SubCell"/>
</dbReference>
<feature type="transmembrane region" description="Helical" evidence="7">
    <location>
        <begin position="71"/>
        <end position="92"/>
    </location>
</feature>
<keyword evidence="3" id="KW-1003">Cell membrane</keyword>
<keyword evidence="4 7" id="KW-0812">Transmembrane</keyword>
<dbReference type="InterPro" id="IPR007182">
    <property type="entry name" value="MnhB"/>
</dbReference>
<dbReference type="PANTHER" id="PTHR33932:SF4">
    <property type="entry name" value="NA(+)_H(+) ANTIPORTER SUBUNIT B"/>
    <property type="match status" value="1"/>
</dbReference>
<gene>
    <name evidence="9" type="ORF">OU798_05000</name>
</gene>
<evidence type="ECO:0000256" key="7">
    <source>
        <dbReference type="SAM" id="Phobius"/>
    </source>
</evidence>
<proteinExistence type="inferred from homology"/>
<dbReference type="PANTHER" id="PTHR33932">
    <property type="entry name" value="NA(+)/H(+) ANTIPORTER SUBUNIT B"/>
    <property type="match status" value="1"/>
</dbReference>
<evidence type="ECO:0000259" key="8">
    <source>
        <dbReference type="Pfam" id="PF04039"/>
    </source>
</evidence>
<reference evidence="9" key="1">
    <citation type="submission" date="2022-11" db="EMBL/GenBank/DDBJ databases">
        <title>Marilongibacter aestuarii gen. nov., sp. nov., isolated from tidal flat sediment.</title>
        <authorList>
            <person name="Jiayan W."/>
        </authorList>
    </citation>
    <scope>NUCLEOTIDE SEQUENCE</scope>
    <source>
        <strain evidence="9">Z1-6</strain>
    </source>
</reference>
<keyword evidence="5 7" id="KW-1133">Transmembrane helix</keyword>
<name>A0A9X3F4I1_9BACT</name>